<dbReference type="GO" id="GO:0016874">
    <property type="term" value="F:ligase activity"/>
    <property type="evidence" value="ECO:0007669"/>
    <property type="project" value="UniProtKB-KW"/>
</dbReference>
<name>A0A381Q9P9_9ZZZZ</name>
<evidence type="ECO:0000313" key="10">
    <source>
        <dbReference type="EMBL" id="SUZ76036.1"/>
    </source>
</evidence>
<evidence type="ECO:0000256" key="8">
    <source>
        <dbReference type="ARBA" id="ARBA00039149"/>
    </source>
</evidence>
<sequence>MAKAVVLLSGGMDSATALAVAKSNACNCFALSIDYGQRHQYELQAAQSVAEHLGVLEHKILTFDLTHFGGSALTDKTYSIPESEAAGIPITYVPARNTIFFSLALAWSEVIGAEYIYSGVNAVDYSGYPDCRPEYITALQDLVNLATKKTVEGNAILVKTPLIHLTKAEIILLGQENGVDFSKTVSCYQITQDGRSCGVCDACRLRMQAFKEVQIEDKIDYV</sequence>
<dbReference type="InterPro" id="IPR014729">
    <property type="entry name" value="Rossmann-like_a/b/a_fold"/>
</dbReference>
<dbReference type="NCBIfam" id="TIGR00364">
    <property type="entry name" value="7-cyano-7-deazaguanine synthase QueC"/>
    <property type="match status" value="1"/>
</dbReference>
<dbReference type="InterPro" id="IPR018317">
    <property type="entry name" value="QueC"/>
</dbReference>
<dbReference type="PANTHER" id="PTHR42914:SF1">
    <property type="entry name" value="7-CYANO-7-DEAZAGUANINE SYNTHASE"/>
    <property type="match status" value="1"/>
</dbReference>
<evidence type="ECO:0000256" key="3">
    <source>
        <dbReference type="ARBA" id="ARBA00022723"/>
    </source>
</evidence>
<protein>
    <recommendedName>
        <fullName evidence="8">7-cyano-7-deazaguanine synthase</fullName>
        <ecNumber evidence="8">6.3.4.20</ecNumber>
    </recommendedName>
</protein>
<reference evidence="10" key="1">
    <citation type="submission" date="2018-05" db="EMBL/GenBank/DDBJ databases">
        <authorList>
            <person name="Lanie J.A."/>
            <person name="Ng W.-L."/>
            <person name="Kazmierczak K.M."/>
            <person name="Andrzejewski T.M."/>
            <person name="Davidsen T.M."/>
            <person name="Wayne K.J."/>
            <person name="Tettelin H."/>
            <person name="Glass J.I."/>
            <person name="Rusch D."/>
            <person name="Podicherti R."/>
            <person name="Tsui H.-C.T."/>
            <person name="Winkler M.E."/>
        </authorList>
    </citation>
    <scope>NUCLEOTIDE SEQUENCE</scope>
</reference>
<gene>
    <name evidence="10" type="ORF">METZ01_LOCUS28890</name>
</gene>
<dbReference type="HAMAP" id="MF_01633">
    <property type="entry name" value="QueC"/>
    <property type="match status" value="1"/>
</dbReference>
<dbReference type="Gene3D" id="3.40.50.620">
    <property type="entry name" value="HUPs"/>
    <property type="match status" value="1"/>
</dbReference>
<keyword evidence="4" id="KW-0547">Nucleotide-binding</keyword>
<evidence type="ECO:0000256" key="7">
    <source>
        <dbReference type="ARBA" id="ARBA00037993"/>
    </source>
</evidence>
<evidence type="ECO:0000256" key="9">
    <source>
        <dbReference type="ARBA" id="ARBA00047890"/>
    </source>
</evidence>
<keyword evidence="3" id="KW-0479">Metal-binding</keyword>
<keyword evidence="2" id="KW-0436">Ligase</keyword>
<dbReference type="PANTHER" id="PTHR42914">
    <property type="entry name" value="7-CYANO-7-DEAZAGUANINE SYNTHASE"/>
    <property type="match status" value="1"/>
</dbReference>
<dbReference type="Pfam" id="PF06508">
    <property type="entry name" value="QueC"/>
    <property type="match status" value="1"/>
</dbReference>
<evidence type="ECO:0000256" key="4">
    <source>
        <dbReference type="ARBA" id="ARBA00022741"/>
    </source>
</evidence>
<evidence type="ECO:0000256" key="5">
    <source>
        <dbReference type="ARBA" id="ARBA00022833"/>
    </source>
</evidence>
<comment type="catalytic activity">
    <reaction evidence="9">
        <text>7-carboxy-7-carbaguanine + NH4(+) + 2 ATP = 7-cyano-7-carbaguanine + 2 AMP + 2 diphosphate + 2 H(+)</text>
        <dbReference type="Rhea" id="RHEA:27982"/>
        <dbReference type="ChEBI" id="CHEBI:15378"/>
        <dbReference type="ChEBI" id="CHEBI:28938"/>
        <dbReference type="ChEBI" id="CHEBI:30616"/>
        <dbReference type="ChEBI" id="CHEBI:33019"/>
        <dbReference type="ChEBI" id="CHEBI:45075"/>
        <dbReference type="ChEBI" id="CHEBI:61036"/>
        <dbReference type="ChEBI" id="CHEBI:456215"/>
        <dbReference type="EC" id="6.3.4.20"/>
    </reaction>
</comment>
<dbReference type="SUPFAM" id="SSF52402">
    <property type="entry name" value="Adenine nucleotide alpha hydrolases-like"/>
    <property type="match status" value="1"/>
</dbReference>
<dbReference type="PIRSF" id="PIRSF006293">
    <property type="entry name" value="ExsB"/>
    <property type="match status" value="1"/>
</dbReference>
<comment type="similarity">
    <text evidence="7">Belongs to the QueC family.</text>
</comment>
<dbReference type="AlphaFoldDB" id="A0A381Q9P9"/>
<organism evidence="10">
    <name type="scientific">marine metagenome</name>
    <dbReference type="NCBI Taxonomy" id="408172"/>
    <lineage>
        <taxon>unclassified sequences</taxon>
        <taxon>metagenomes</taxon>
        <taxon>ecological metagenomes</taxon>
    </lineage>
</organism>
<dbReference type="GO" id="GO:0046872">
    <property type="term" value="F:metal ion binding"/>
    <property type="evidence" value="ECO:0007669"/>
    <property type="project" value="UniProtKB-KW"/>
</dbReference>
<evidence type="ECO:0000256" key="2">
    <source>
        <dbReference type="ARBA" id="ARBA00022598"/>
    </source>
</evidence>
<dbReference type="EC" id="6.3.4.20" evidence="8"/>
<proteinExistence type="inferred from homology"/>
<keyword evidence="5" id="KW-0862">Zinc</keyword>
<evidence type="ECO:0000256" key="1">
    <source>
        <dbReference type="ARBA" id="ARBA00005061"/>
    </source>
</evidence>
<comment type="pathway">
    <text evidence="1">Purine metabolism; 7-cyano-7-deazaguanine biosynthesis.</text>
</comment>
<dbReference type="CDD" id="cd01995">
    <property type="entry name" value="QueC-like"/>
    <property type="match status" value="1"/>
</dbReference>
<dbReference type="GO" id="GO:0005524">
    <property type="term" value="F:ATP binding"/>
    <property type="evidence" value="ECO:0007669"/>
    <property type="project" value="UniProtKB-KW"/>
</dbReference>
<dbReference type="EMBL" id="UINC01001262">
    <property type="protein sequence ID" value="SUZ76036.1"/>
    <property type="molecule type" value="Genomic_DNA"/>
</dbReference>
<accession>A0A381Q9P9</accession>
<keyword evidence="6" id="KW-0067">ATP-binding</keyword>
<evidence type="ECO:0000256" key="6">
    <source>
        <dbReference type="ARBA" id="ARBA00022840"/>
    </source>
</evidence>